<keyword evidence="6" id="KW-0862">Zinc</keyword>
<comment type="cofactor">
    <cofactor evidence="6">
        <name>[4Fe-4S] cluster</name>
        <dbReference type="ChEBI" id="CHEBI:49883"/>
    </cofactor>
</comment>
<dbReference type="EMBL" id="MNPL01000258">
    <property type="protein sequence ID" value="OQR80182.1"/>
    <property type="molecule type" value="Genomic_DNA"/>
</dbReference>
<dbReference type="GO" id="GO:0003677">
    <property type="term" value="F:DNA binding"/>
    <property type="evidence" value="ECO:0007669"/>
    <property type="project" value="UniProtKB-KW"/>
</dbReference>
<dbReference type="OrthoDB" id="6476703at2759"/>
<dbReference type="Pfam" id="PF23250">
    <property type="entry name" value="zf_DPOE_2"/>
    <property type="match status" value="1"/>
</dbReference>
<proteinExistence type="inferred from homology"/>
<evidence type="ECO:0000256" key="5">
    <source>
        <dbReference type="ARBA" id="ARBA00023125"/>
    </source>
</evidence>
<dbReference type="GO" id="GO:0051539">
    <property type="term" value="F:4 iron, 4 sulfur cluster binding"/>
    <property type="evidence" value="ECO:0007669"/>
    <property type="project" value="UniProtKB-KW"/>
</dbReference>
<comment type="subcellular location">
    <subcellularLocation>
        <location evidence="6">Nucleus</location>
    </subcellularLocation>
</comment>
<dbReference type="GO" id="GO:0006272">
    <property type="term" value="P:leading strand elongation"/>
    <property type="evidence" value="ECO:0007669"/>
    <property type="project" value="TreeGrafter"/>
</dbReference>
<evidence type="ECO:0000256" key="7">
    <source>
        <dbReference type="SAM" id="MobiDB-lite"/>
    </source>
</evidence>
<protein>
    <recommendedName>
        <fullName evidence="6">DNA polymerase epsilon catalytic subunit</fullName>
        <ecNumber evidence="6">2.7.7.7</ecNumber>
    </recommendedName>
</protein>
<dbReference type="FunCoup" id="A0A1V9Y370">
    <property type="interactions" value="1079"/>
</dbReference>
<dbReference type="GO" id="GO:0006297">
    <property type="term" value="P:nucleotide-excision repair, DNA gap filling"/>
    <property type="evidence" value="ECO:0007669"/>
    <property type="project" value="TreeGrafter"/>
</dbReference>
<comment type="caution">
    <text evidence="9">The sequence shown here is derived from an EMBL/GenBank/DDBJ whole genome shotgun (WGS) entry which is preliminary data.</text>
</comment>
<gene>
    <name evidence="9" type="ORF">BIW11_05227</name>
</gene>
<dbReference type="InterPro" id="IPR055191">
    <property type="entry name" value="POL2_thumb"/>
</dbReference>
<keyword evidence="6" id="KW-0004">4Fe-4S</keyword>
<dbReference type="GO" id="GO:0045004">
    <property type="term" value="P:DNA replication proofreading"/>
    <property type="evidence" value="ECO:0007669"/>
    <property type="project" value="TreeGrafter"/>
</dbReference>
<evidence type="ECO:0000256" key="1">
    <source>
        <dbReference type="ARBA" id="ARBA00022679"/>
    </source>
</evidence>
<evidence type="ECO:0000259" key="8">
    <source>
        <dbReference type="SMART" id="SM01159"/>
    </source>
</evidence>
<dbReference type="InterPro" id="IPR013697">
    <property type="entry name" value="DNA_pol_e_suA_C"/>
</dbReference>
<dbReference type="InParanoid" id="A0A1V9Y370"/>
<reference evidence="9 10" key="1">
    <citation type="journal article" date="2017" name="Gigascience">
        <title>Draft genome of the honey bee ectoparasitic mite, Tropilaelaps mercedesae, is shaped by the parasitic life history.</title>
        <authorList>
            <person name="Dong X."/>
            <person name="Armstrong S.D."/>
            <person name="Xia D."/>
            <person name="Makepeace B.L."/>
            <person name="Darby A.C."/>
            <person name="Kadowaki T."/>
        </authorList>
    </citation>
    <scope>NUCLEOTIDE SEQUENCE [LARGE SCALE GENOMIC DNA]</scope>
    <source>
        <strain evidence="9">Wuxi-XJTLU</strain>
    </source>
</reference>
<evidence type="ECO:0000313" key="10">
    <source>
        <dbReference type="Proteomes" id="UP000192247"/>
    </source>
</evidence>
<keyword evidence="3 6" id="KW-0235">DNA replication</keyword>
<keyword evidence="2 6" id="KW-0548">Nucleotidyltransferase</keyword>
<evidence type="ECO:0000313" key="9">
    <source>
        <dbReference type="EMBL" id="OQR80182.1"/>
    </source>
</evidence>
<dbReference type="GO" id="GO:0003887">
    <property type="term" value="F:DNA-directed DNA polymerase activity"/>
    <property type="evidence" value="ECO:0007669"/>
    <property type="project" value="UniProtKB-KW"/>
</dbReference>
<feature type="compositionally biased region" description="Basic and acidic residues" evidence="7">
    <location>
        <begin position="120"/>
        <end position="134"/>
    </location>
</feature>
<dbReference type="STRING" id="418985.A0A1V9Y370"/>
<dbReference type="PANTHER" id="PTHR10670:SF0">
    <property type="entry name" value="DNA POLYMERASE EPSILON CATALYTIC SUBUNIT A"/>
    <property type="match status" value="1"/>
</dbReference>
<sequence>MAEPLVRRRFLRKWLKCYGDDELDIRNILDWHYYIERLGSAIQKIITIPAALQQVRNPVPRVQHPPWLHRRLLEKDDVLKQKRINEMFQSKGKDIEDLCGPSTSSEVRPVVATITRKRTRSEENNENIGRHWKDALGNPPPMGHTGEELVKWIDFHKRKWLYQKSQRDQLKKLAKGAAVPAVMLGSPTKATQMTKRPKLGSGRANSNTLGGFLRKAQHTLLNSPWQLIQACETGRPGVFKLWVLLGSSELRQIRLVVPRIFYVNQRYPKENEESSIYRKVMRHLPRAHQVVHLYEYAIDEAVYVHNNDDIAAELANPHIEGIYETQVPLEFRLIVSLGCVAKLNKQYYRHYAGESNDTFDFRHLEMCTLAQTDYLEGQCMKYLFLYHHREGQKQLLALFVPVTKRAWLFTVDTVKTNQIPNLTSMYNNERDAKIARGTAENAIPGSDYVFESSAESDVRAAYKVIQRQLQLYLAEKRGPSLLAVQSALDGTDLAVLMPQTGEFPTVRLHVRDNMKMFDHLQWQRLGSKAAIKHFLNVEPTLHSLLEQCRYLHVPIGNLPADVTKFGCDIFYARNLLKQNFIWWCSSTDRPDLGGKEADDNRTIEHELHLEASSTQRRVNHEGVYTSTCVELDLHGLFVTTVLQAHTLAELEGICSNIAFDAVQIQSVQDMVQGGAEAGPTVSVYDETSQCAGAFRILRQMVAAFMKDVAVYKNVFADQQLLHLFRWLKDPHSLLYETSLKRILDNLIGKMFHQLVAELQRLGAKIVYANCSRIIVCTKRRRIEDALSYVEFVINSIGNKELFHSIDLTIKQAYKLLLWMDPSNHGGVQETEEGDDEVRMLWNMSKFLSTPSLEESFNMMVGGYINALFQHLQSQESGAINNAEETMKFVDALIKDEFAQSLMNLTKKLHDKYPTGEFPKNAMMRPTASKVYSPSLEFVKMVTRALSIDSNISDYINHKLKRDLLKLCGVGAFAEAAQWNDPCLSFTLSQVICTNCNNVRDIDLCRDAFIAEGDWFCPMCEANYEKNYIESLLIDSLQAMVTGEVLQDVQCTKCNMIKEDNMSRHCECAGYYTNLNDASRIHEKLNTFVKMARAFKMDVLLEAVEWIRSMN</sequence>
<dbReference type="AlphaFoldDB" id="A0A1V9Y370"/>
<dbReference type="Proteomes" id="UP000192247">
    <property type="component" value="Unassembled WGS sequence"/>
</dbReference>
<keyword evidence="10" id="KW-1185">Reference proteome</keyword>
<keyword evidence="6" id="KW-0479">Metal-binding</keyword>
<dbReference type="Pfam" id="PF22912">
    <property type="entry name" value="zf-DPOE"/>
    <property type="match status" value="1"/>
</dbReference>
<accession>A0A1V9Y370</accession>
<dbReference type="GO" id="GO:0008622">
    <property type="term" value="C:epsilon DNA polymerase complex"/>
    <property type="evidence" value="ECO:0007669"/>
    <property type="project" value="InterPro"/>
</dbReference>
<keyword evidence="6" id="KW-0863">Zinc-finger</keyword>
<dbReference type="SMART" id="SM01159">
    <property type="entry name" value="DUF1744"/>
    <property type="match status" value="1"/>
</dbReference>
<evidence type="ECO:0000256" key="2">
    <source>
        <dbReference type="ARBA" id="ARBA00022695"/>
    </source>
</evidence>
<dbReference type="InterPro" id="IPR054475">
    <property type="entry name" value="Znf-DPOE"/>
</dbReference>
<keyword evidence="6" id="KW-0411">Iron-sulfur</keyword>
<keyword evidence="1 6" id="KW-0808">Transferase</keyword>
<keyword evidence="6" id="KW-0539">Nucleus</keyword>
<evidence type="ECO:0000256" key="3">
    <source>
        <dbReference type="ARBA" id="ARBA00022705"/>
    </source>
</evidence>
<dbReference type="EC" id="2.7.7.7" evidence="6"/>
<keyword evidence="6" id="KW-0408">Iron</keyword>
<organism evidence="9 10">
    <name type="scientific">Tropilaelaps mercedesae</name>
    <dbReference type="NCBI Taxonomy" id="418985"/>
    <lineage>
        <taxon>Eukaryota</taxon>
        <taxon>Metazoa</taxon>
        <taxon>Ecdysozoa</taxon>
        <taxon>Arthropoda</taxon>
        <taxon>Chelicerata</taxon>
        <taxon>Arachnida</taxon>
        <taxon>Acari</taxon>
        <taxon>Parasitiformes</taxon>
        <taxon>Mesostigmata</taxon>
        <taxon>Gamasina</taxon>
        <taxon>Dermanyssoidea</taxon>
        <taxon>Laelapidae</taxon>
        <taxon>Tropilaelaps</taxon>
    </lineage>
</organism>
<comment type="similarity">
    <text evidence="6">Belongs to the DNA polymerase type-B family.</text>
</comment>
<keyword evidence="4 6" id="KW-0239">DNA-directed DNA polymerase</keyword>
<evidence type="ECO:0000256" key="4">
    <source>
        <dbReference type="ARBA" id="ARBA00022932"/>
    </source>
</evidence>
<dbReference type="GO" id="GO:0000278">
    <property type="term" value="P:mitotic cell cycle"/>
    <property type="evidence" value="ECO:0007669"/>
    <property type="project" value="TreeGrafter"/>
</dbReference>
<dbReference type="GO" id="GO:0008310">
    <property type="term" value="F:single-stranded DNA 3'-5' DNA exonuclease activity"/>
    <property type="evidence" value="ECO:0007669"/>
    <property type="project" value="TreeGrafter"/>
</dbReference>
<evidence type="ECO:0000256" key="6">
    <source>
        <dbReference type="RuleBase" id="RU365029"/>
    </source>
</evidence>
<comment type="catalytic activity">
    <reaction evidence="6">
        <text>DNA(n) + a 2'-deoxyribonucleoside 5'-triphosphate = DNA(n+1) + diphosphate</text>
        <dbReference type="Rhea" id="RHEA:22508"/>
        <dbReference type="Rhea" id="RHEA-COMP:17339"/>
        <dbReference type="Rhea" id="RHEA-COMP:17340"/>
        <dbReference type="ChEBI" id="CHEBI:33019"/>
        <dbReference type="ChEBI" id="CHEBI:61560"/>
        <dbReference type="ChEBI" id="CHEBI:173112"/>
        <dbReference type="EC" id="2.7.7.7"/>
    </reaction>
</comment>
<keyword evidence="5 6" id="KW-0238">DNA-binding</keyword>
<dbReference type="Pfam" id="PF08490">
    <property type="entry name" value="DUF1744"/>
    <property type="match status" value="1"/>
</dbReference>
<dbReference type="PANTHER" id="PTHR10670">
    <property type="entry name" value="DNA POLYMERASE EPSILON CATALYTIC SUBUNIT A"/>
    <property type="match status" value="1"/>
</dbReference>
<feature type="domain" description="DNA polymerase epsilon catalytic subunit A C-terminal" evidence="8">
    <location>
        <begin position="421"/>
        <end position="827"/>
    </location>
</feature>
<comment type="function">
    <text evidence="6">DNA polymerase II participates in chromosomal DNA replication.</text>
</comment>
<dbReference type="GO" id="GO:0006287">
    <property type="term" value="P:base-excision repair, gap-filling"/>
    <property type="evidence" value="ECO:0007669"/>
    <property type="project" value="TreeGrafter"/>
</dbReference>
<feature type="region of interest" description="Disordered" evidence="7">
    <location>
        <begin position="118"/>
        <end position="141"/>
    </location>
</feature>
<dbReference type="GO" id="GO:0008270">
    <property type="term" value="F:zinc ion binding"/>
    <property type="evidence" value="ECO:0007669"/>
    <property type="project" value="UniProtKB-KW"/>
</dbReference>
<dbReference type="Pfam" id="PF22634">
    <property type="entry name" value="POL2_thumb"/>
    <property type="match status" value="1"/>
</dbReference>
<name>A0A1V9Y370_9ACAR</name>
<dbReference type="InterPro" id="IPR029703">
    <property type="entry name" value="POL2"/>
</dbReference>